<dbReference type="Pfam" id="PF02836">
    <property type="entry name" value="Glyco_hydro_2_C"/>
    <property type="match status" value="1"/>
</dbReference>
<dbReference type="InterPro" id="IPR040605">
    <property type="entry name" value="Glyco_hydro2_dom5"/>
</dbReference>
<dbReference type="PANTHER" id="PTHR42732:SF1">
    <property type="entry name" value="BETA-MANNOSIDASE"/>
    <property type="match status" value="1"/>
</dbReference>
<dbReference type="Gene3D" id="2.60.40.10">
    <property type="entry name" value="Immunoglobulins"/>
    <property type="match status" value="3"/>
</dbReference>
<dbReference type="VEuPathDB" id="FungiDB:CC77DRAFT_1100264"/>
<dbReference type="EMBL" id="PDXD01000042">
    <property type="protein sequence ID" value="RYN70276.1"/>
    <property type="molecule type" value="Genomic_DNA"/>
</dbReference>
<dbReference type="Gene3D" id="3.20.20.80">
    <property type="entry name" value="Glycosidases"/>
    <property type="match status" value="2"/>
</dbReference>
<sequence length="783" mass="85801">MLSAGRSANAPSSTHGAFFLGGSYMYRKTWHVPESLRGKKISLLFDGVYRHSRVLVNGIEVGGCVSGWTAFEVDVSMAVKYGGMNLVELEVENEGQPGARWYTGSGVHRGVKLVVRGRKGHAVLRKDGIRLVTKILEGVGRVNVDVGVILENALGEEVDVKVRFARDGHEKGMWEGKTRGREIHGTMEMEDASLWSAEEPFLYDCEVHVGGDVDRFRYGLRTIGWGPKNGLLINGETVKLRGACVHADNGILGACSFKAAEVRRMKLLKASGFNAVRMSHHPASEALLEACDEVGIYVMNEYGDYWFEAKTDHDEARHFQEQWKKDVEAMVAGSRNHACVIMYSLGNEVTEPKSAYGHAMAKTLLDYTRTLDPTRPNTIAINLLLATLLYSKKPPGDPHAPPRASGSATGGLGSSLINVLLSLFLRLMEYVPRLPYCNAVTSSLFANMDIAGYNYGSCRYTTDASLHPGRIMLGTETLPPDIARNWAMVERIPALIGDFMWTGWDYIGETGVGGFEYDGPWYSPGLIYKNYPYLVGGCGALDITGLPNASAFVAQAAWKKIHGGPIIAVRPLDVSDLRYRTTAWRSSDAIVGWGWKAREGQMAYIEVFSRDEEIELLLNGRSLGRKKSGLDTNYTAYFTTPYEPGLVVAVGYSAGKESSRSGIQSAGASSIRITNESGKTPLKADGQDLAFLRLELQDQDGVVEMGDDDEVKVVVKGPASLAGLGSAKPQTTERFDDNIHWTYRGRALCAVRAGREGGRVEVMVKSKRHGEASVDIVQRLEEM</sequence>
<dbReference type="InterPro" id="IPR051913">
    <property type="entry name" value="GH2_Domain-Containing"/>
</dbReference>
<dbReference type="SUPFAM" id="SSF49785">
    <property type="entry name" value="Galactose-binding domain-like"/>
    <property type="match status" value="1"/>
</dbReference>
<name>A0A4Q4N3H4_ALTAL</name>
<dbReference type="Gene3D" id="2.60.120.260">
    <property type="entry name" value="Galactose-binding domain-like"/>
    <property type="match status" value="1"/>
</dbReference>
<proteinExistence type="inferred from homology"/>
<dbReference type="Proteomes" id="UP000291422">
    <property type="component" value="Unassembled WGS sequence"/>
</dbReference>
<evidence type="ECO:0000259" key="7">
    <source>
        <dbReference type="Pfam" id="PF18565"/>
    </source>
</evidence>
<evidence type="ECO:0000259" key="4">
    <source>
        <dbReference type="Pfam" id="PF00703"/>
    </source>
</evidence>
<keyword evidence="2" id="KW-0378">Hydrolase</keyword>
<dbReference type="PANTHER" id="PTHR42732">
    <property type="entry name" value="BETA-GALACTOSIDASE"/>
    <property type="match status" value="1"/>
</dbReference>
<evidence type="ECO:0000313" key="8">
    <source>
        <dbReference type="EMBL" id="RYN70276.1"/>
    </source>
</evidence>
<dbReference type="GO" id="GO:0005975">
    <property type="term" value="P:carbohydrate metabolic process"/>
    <property type="evidence" value="ECO:0007669"/>
    <property type="project" value="InterPro"/>
</dbReference>
<dbReference type="Pfam" id="PF18565">
    <property type="entry name" value="Glyco_hydro2_C5"/>
    <property type="match status" value="1"/>
</dbReference>
<comment type="similarity">
    <text evidence="1">Belongs to the glycosyl hydrolase 2 family.</text>
</comment>
<dbReference type="InterPro" id="IPR013783">
    <property type="entry name" value="Ig-like_fold"/>
</dbReference>
<dbReference type="InterPro" id="IPR008979">
    <property type="entry name" value="Galactose-bd-like_sf"/>
</dbReference>
<dbReference type="InterPro" id="IPR006101">
    <property type="entry name" value="Glyco_hydro_2"/>
</dbReference>
<dbReference type="SUPFAM" id="SSF49303">
    <property type="entry name" value="beta-Galactosidase/glucuronidase domain"/>
    <property type="match status" value="1"/>
</dbReference>
<protein>
    <recommendedName>
        <fullName evidence="10">Beta-galactosidase</fullName>
    </recommendedName>
</protein>
<dbReference type="Pfam" id="PF00703">
    <property type="entry name" value="Glyco_hydro_2"/>
    <property type="match status" value="1"/>
</dbReference>
<evidence type="ECO:0000259" key="6">
    <source>
        <dbReference type="Pfam" id="PF16355"/>
    </source>
</evidence>
<dbReference type="VEuPathDB" id="FungiDB:CC77DRAFT_579655"/>
<dbReference type="Pfam" id="PF16355">
    <property type="entry name" value="DUF4982"/>
    <property type="match status" value="1"/>
</dbReference>
<evidence type="ECO:0000256" key="2">
    <source>
        <dbReference type="ARBA" id="ARBA00022801"/>
    </source>
</evidence>
<dbReference type="InterPro" id="IPR036156">
    <property type="entry name" value="Beta-gal/glucu_dom_sf"/>
</dbReference>
<dbReference type="InterPro" id="IPR017853">
    <property type="entry name" value="GH"/>
</dbReference>
<evidence type="ECO:0008006" key="10">
    <source>
        <dbReference type="Google" id="ProtNLM"/>
    </source>
</evidence>
<feature type="domain" description="Glycoside hydrolase family 2" evidence="7">
    <location>
        <begin position="678"/>
        <end position="774"/>
    </location>
</feature>
<dbReference type="InterPro" id="IPR032311">
    <property type="entry name" value="DUF4982"/>
</dbReference>
<dbReference type="PRINTS" id="PR00132">
    <property type="entry name" value="GLHYDRLASE2"/>
</dbReference>
<gene>
    <name evidence="8" type="ORF">AA0117_g10666</name>
</gene>
<dbReference type="GO" id="GO:0004553">
    <property type="term" value="F:hydrolase activity, hydrolyzing O-glycosyl compounds"/>
    <property type="evidence" value="ECO:0007669"/>
    <property type="project" value="InterPro"/>
</dbReference>
<reference evidence="9" key="1">
    <citation type="journal article" date="2019" name="bioRxiv">
        <title>Genomics, evolutionary history and diagnostics of the Alternaria alternata species group including apple and Asian pear pathotypes.</title>
        <authorList>
            <person name="Armitage A.D."/>
            <person name="Cockerton H.M."/>
            <person name="Sreenivasaprasad S."/>
            <person name="Woodhall J.W."/>
            <person name="Lane C.R."/>
            <person name="Harrison R.J."/>
            <person name="Clarkson J.P."/>
        </authorList>
    </citation>
    <scope>NUCLEOTIDE SEQUENCE [LARGE SCALE GENOMIC DNA]</scope>
    <source>
        <strain evidence="9">FERA 1177</strain>
    </source>
</reference>
<evidence type="ECO:0000259" key="5">
    <source>
        <dbReference type="Pfam" id="PF02836"/>
    </source>
</evidence>
<comment type="caution">
    <text evidence="8">The sequence shown here is derived from an EMBL/GenBank/DDBJ whole genome shotgun (WGS) entry which is preliminary data.</text>
</comment>
<dbReference type="InterPro" id="IPR006102">
    <property type="entry name" value="Ig-like_GH2"/>
</dbReference>
<feature type="domain" description="Glycoside hydrolase family 2 immunoglobulin-like beta-sandwich" evidence="4">
    <location>
        <begin position="133"/>
        <end position="221"/>
    </location>
</feature>
<evidence type="ECO:0000256" key="1">
    <source>
        <dbReference type="ARBA" id="ARBA00007401"/>
    </source>
</evidence>
<accession>A0A4Q4N3H4</accession>
<keyword evidence="3" id="KW-0326">Glycosidase</keyword>
<dbReference type="SUPFAM" id="SSF51445">
    <property type="entry name" value="(Trans)glycosidases"/>
    <property type="match status" value="1"/>
</dbReference>
<feature type="domain" description="Glycoside hydrolase family 2 catalytic" evidence="5">
    <location>
        <begin position="230"/>
        <end position="378"/>
    </location>
</feature>
<dbReference type="AlphaFoldDB" id="A0A4Q4N3H4"/>
<evidence type="ECO:0000313" key="9">
    <source>
        <dbReference type="Proteomes" id="UP000291422"/>
    </source>
</evidence>
<organism evidence="8 9">
    <name type="scientific">Alternaria alternata</name>
    <name type="common">Alternaria rot fungus</name>
    <name type="synonym">Torula alternata</name>
    <dbReference type="NCBI Taxonomy" id="5599"/>
    <lineage>
        <taxon>Eukaryota</taxon>
        <taxon>Fungi</taxon>
        <taxon>Dikarya</taxon>
        <taxon>Ascomycota</taxon>
        <taxon>Pezizomycotina</taxon>
        <taxon>Dothideomycetes</taxon>
        <taxon>Pleosporomycetidae</taxon>
        <taxon>Pleosporales</taxon>
        <taxon>Pleosporineae</taxon>
        <taxon>Pleosporaceae</taxon>
        <taxon>Alternaria</taxon>
        <taxon>Alternaria sect. Alternaria</taxon>
        <taxon>Alternaria alternata complex</taxon>
    </lineage>
</organism>
<feature type="domain" description="DUF4982" evidence="6">
    <location>
        <begin position="600"/>
        <end position="657"/>
    </location>
</feature>
<dbReference type="InterPro" id="IPR006103">
    <property type="entry name" value="Glyco_hydro_2_cat"/>
</dbReference>
<evidence type="ECO:0000256" key="3">
    <source>
        <dbReference type="ARBA" id="ARBA00023295"/>
    </source>
</evidence>